<dbReference type="Proteomes" id="UP001358586">
    <property type="component" value="Chromosome 4"/>
</dbReference>
<dbReference type="EMBL" id="JARKNE010000004">
    <property type="protein sequence ID" value="KAK5835009.1"/>
    <property type="molecule type" value="Genomic_DNA"/>
</dbReference>
<evidence type="ECO:0000313" key="1">
    <source>
        <dbReference type="EMBL" id="KAK5835009.1"/>
    </source>
</evidence>
<accession>A0ABR0Q7H5</accession>
<protein>
    <submittedName>
        <fullName evidence="1">Uncharacterized protein</fullName>
    </submittedName>
</protein>
<gene>
    <name evidence="1" type="ORF">PVK06_010691</name>
</gene>
<keyword evidence="2" id="KW-1185">Reference proteome</keyword>
<organism evidence="1 2">
    <name type="scientific">Gossypium arboreum</name>
    <name type="common">Tree cotton</name>
    <name type="synonym">Gossypium nanking</name>
    <dbReference type="NCBI Taxonomy" id="29729"/>
    <lineage>
        <taxon>Eukaryota</taxon>
        <taxon>Viridiplantae</taxon>
        <taxon>Streptophyta</taxon>
        <taxon>Embryophyta</taxon>
        <taxon>Tracheophyta</taxon>
        <taxon>Spermatophyta</taxon>
        <taxon>Magnoliopsida</taxon>
        <taxon>eudicotyledons</taxon>
        <taxon>Gunneridae</taxon>
        <taxon>Pentapetalae</taxon>
        <taxon>rosids</taxon>
        <taxon>malvids</taxon>
        <taxon>Malvales</taxon>
        <taxon>Malvaceae</taxon>
        <taxon>Malvoideae</taxon>
        <taxon>Gossypium</taxon>
    </lineage>
</organism>
<proteinExistence type="predicted"/>
<reference evidence="1 2" key="1">
    <citation type="submission" date="2023-03" db="EMBL/GenBank/DDBJ databases">
        <title>WGS of Gossypium arboreum.</title>
        <authorList>
            <person name="Yu D."/>
        </authorList>
    </citation>
    <scope>NUCLEOTIDE SEQUENCE [LARGE SCALE GENOMIC DNA]</scope>
    <source>
        <tissue evidence="1">Leaf</tissue>
    </source>
</reference>
<comment type="caution">
    <text evidence="1">The sequence shown here is derived from an EMBL/GenBank/DDBJ whole genome shotgun (WGS) entry which is preliminary data.</text>
</comment>
<sequence>MESEEYMEDPSLATRIGMLKESMSSLQTIVFSMSKMLEQILEIVQYRATMNTLIEEVKYDIPELKDEGHFTVIEHDDLSMGIQQVFRVEDRDQVLEMKEGVFTPIDIGLGVRVEVGIYYNTLEWILDMVRLWREVAHDVAVSKIEEEVVVLTMKNKR</sequence>
<evidence type="ECO:0000313" key="2">
    <source>
        <dbReference type="Proteomes" id="UP001358586"/>
    </source>
</evidence>
<name>A0ABR0Q7H5_GOSAR</name>